<reference evidence="8 9" key="1">
    <citation type="journal article" date="2015" name="Genome Announc.">
        <title>Expanding the biotechnology potential of lactobacilli through comparative genomics of 213 strains and associated genera.</title>
        <authorList>
            <person name="Sun Z."/>
            <person name="Harris H.M."/>
            <person name="McCann A."/>
            <person name="Guo C."/>
            <person name="Argimon S."/>
            <person name="Zhang W."/>
            <person name="Yang X."/>
            <person name="Jeffery I.B."/>
            <person name="Cooney J.C."/>
            <person name="Kagawa T.F."/>
            <person name="Liu W."/>
            <person name="Song Y."/>
            <person name="Salvetti E."/>
            <person name="Wrobel A."/>
            <person name="Rasinkangas P."/>
            <person name="Parkhill J."/>
            <person name="Rea M.C."/>
            <person name="O'Sullivan O."/>
            <person name="Ritari J."/>
            <person name="Douillard F.P."/>
            <person name="Paul Ross R."/>
            <person name="Yang R."/>
            <person name="Briner A.E."/>
            <person name="Felis G.E."/>
            <person name="de Vos W.M."/>
            <person name="Barrangou R."/>
            <person name="Klaenhammer T.R."/>
            <person name="Caufield P.W."/>
            <person name="Cui Y."/>
            <person name="Zhang H."/>
            <person name="O'Toole P.W."/>
        </authorList>
    </citation>
    <scope>NUCLEOTIDE SEQUENCE [LARGE SCALE GENOMIC DNA]</scope>
    <source>
        <strain evidence="8 9">DSM 20605</strain>
    </source>
</reference>
<feature type="transmembrane region" description="Helical" evidence="6">
    <location>
        <begin position="416"/>
        <end position="436"/>
    </location>
</feature>
<dbReference type="InterPro" id="IPR020846">
    <property type="entry name" value="MFS_dom"/>
</dbReference>
<feature type="transmembrane region" description="Helical" evidence="6">
    <location>
        <begin position="204"/>
        <end position="225"/>
    </location>
</feature>
<evidence type="ECO:0000256" key="2">
    <source>
        <dbReference type="ARBA" id="ARBA00022448"/>
    </source>
</evidence>
<gene>
    <name evidence="8" type="ORF">FD21_GL000511</name>
</gene>
<feature type="transmembrane region" description="Helical" evidence="6">
    <location>
        <begin position="180"/>
        <end position="198"/>
    </location>
</feature>
<dbReference type="EMBL" id="AYYX01000016">
    <property type="protein sequence ID" value="KRM88958.1"/>
    <property type="molecule type" value="Genomic_DNA"/>
</dbReference>
<dbReference type="PATRIC" id="fig|1133569.4.peg.546"/>
<dbReference type="GO" id="GO:0022857">
    <property type="term" value="F:transmembrane transporter activity"/>
    <property type="evidence" value="ECO:0007669"/>
    <property type="project" value="InterPro"/>
</dbReference>
<dbReference type="PROSITE" id="PS50850">
    <property type="entry name" value="MFS"/>
    <property type="match status" value="1"/>
</dbReference>
<keyword evidence="5 6" id="KW-0472">Membrane</keyword>
<feature type="transmembrane region" description="Helical" evidence="6">
    <location>
        <begin position="57"/>
        <end position="83"/>
    </location>
</feature>
<comment type="caution">
    <text evidence="8">The sequence shown here is derived from an EMBL/GenBank/DDBJ whole genome shotgun (WGS) entry which is preliminary data.</text>
</comment>
<proteinExistence type="predicted"/>
<dbReference type="PRINTS" id="PR01036">
    <property type="entry name" value="TCRTETB"/>
</dbReference>
<dbReference type="Pfam" id="PF07690">
    <property type="entry name" value="MFS_1"/>
    <property type="match status" value="1"/>
</dbReference>
<name>A0A0R2CAV9_9LACO</name>
<organism evidence="8 9">
    <name type="scientific">Liquorilactobacillus vini DSM 20605</name>
    <dbReference type="NCBI Taxonomy" id="1133569"/>
    <lineage>
        <taxon>Bacteria</taxon>
        <taxon>Bacillati</taxon>
        <taxon>Bacillota</taxon>
        <taxon>Bacilli</taxon>
        <taxon>Lactobacillales</taxon>
        <taxon>Lactobacillaceae</taxon>
        <taxon>Liquorilactobacillus</taxon>
    </lineage>
</organism>
<feature type="transmembrane region" description="Helical" evidence="6">
    <location>
        <begin position="307"/>
        <end position="326"/>
    </location>
</feature>
<feature type="transmembrane region" description="Helical" evidence="6">
    <location>
        <begin position="275"/>
        <end position="295"/>
    </location>
</feature>
<dbReference type="PANTHER" id="PTHR42718:SF9">
    <property type="entry name" value="MAJOR FACILITATOR SUPERFAMILY MULTIDRUG TRANSPORTER MFSC"/>
    <property type="match status" value="1"/>
</dbReference>
<evidence type="ECO:0000256" key="4">
    <source>
        <dbReference type="ARBA" id="ARBA00022989"/>
    </source>
</evidence>
<evidence type="ECO:0000256" key="6">
    <source>
        <dbReference type="SAM" id="Phobius"/>
    </source>
</evidence>
<evidence type="ECO:0000256" key="1">
    <source>
        <dbReference type="ARBA" id="ARBA00004651"/>
    </source>
</evidence>
<sequence length="442" mass="48332">MGILIETSMNVTFPTLIKELGVSLGTVQWVTTGYLLLVTITMSTTSYLLKRFPAKKLFLFAISCCLTGTIICGLADSFGVLMFGRALQAISTGISTPLLFHLIFSLVPTQHLGFYTGFASMIISFAPALGPTYGGTLNNFYSWHSIFWVALPLIIIIMYSGYRTIELPFKQQTKRFDFRGFTLLAGILVALSLAVNQAGQSGIASWRFITILLIGLVLIGILIVLNQHGQFNLLNLSILKDRTILLSSLVYFFLQFTNIGISFVIPVLAQNTLKTTSMVAGLILLPGSLLGAIVAPLAGRLYDRKGFFLPVLLSNLSLLLGTWLFYILTDDLTVVLITVIYVFLRVGFNLGFGNLLSDASKQVTSEHKPDLNSLFNTLQQYAGSMGTGVLAAVIADQELQPQSLAIATQTGSQRDFLVLVGLSCFNVIAVLMIQHWKQSVKN</sequence>
<evidence type="ECO:0000313" key="9">
    <source>
        <dbReference type="Proteomes" id="UP000051576"/>
    </source>
</evidence>
<dbReference type="GO" id="GO:0005886">
    <property type="term" value="C:plasma membrane"/>
    <property type="evidence" value="ECO:0007669"/>
    <property type="project" value="UniProtKB-SubCell"/>
</dbReference>
<feature type="transmembrane region" description="Helical" evidence="6">
    <location>
        <begin position="114"/>
        <end position="134"/>
    </location>
</feature>
<accession>A0A0R2CAV9</accession>
<dbReference type="AlphaFoldDB" id="A0A0R2CAV9"/>
<dbReference type="InterPro" id="IPR036259">
    <property type="entry name" value="MFS_trans_sf"/>
</dbReference>
<keyword evidence="4 6" id="KW-1133">Transmembrane helix</keyword>
<keyword evidence="2" id="KW-0813">Transport</keyword>
<dbReference type="Proteomes" id="UP000051576">
    <property type="component" value="Unassembled WGS sequence"/>
</dbReference>
<protein>
    <submittedName>
        <fullName evidence="8">Transporter</fullName>
    </submittedName>
</protein>
<keyword evidence="9" id="KW-1185">Reference proteome</keyword>
<keyword evidence="3 6" id="KW-0812">Transmembrane</keyword>
<dbReference type="eggNOG" id="COG2814">
    <property type="taxonomic scope" value="Bacteria"/>
</dbReference>
<evidence type="ECO:0000256" key="3">
    <source>
        <dbReference type="ARBA" id="ARBA00022692"/>
    </source>
</evidence>
<evidence type="ECO:0000259" key="7">
    <source>
        <dbReference type="PROSITE" id="PS50850"/>
    </source>
</evidence>
<feature type="transmembrane region" description="Helical" evidence="6">
    <location>
        <begin position="89"/>
        <end position="107"/>
    </location>
</feature>
<feature type="transmembrane region" description="Helical" evidence="6">
    <location>
        <begin position="20"/>
        <end position="45"/>
    </location>
</feature>
<dbReference type="InterPro" id="IPR011701">
    <property type="entry name" value="MFS"/>
</dbReference>
<feature type="transmembrane region" description="Helical" evidence="6">
    <location>
        <begin position="140"/>
        <end position="159"/>
    </location>
</feature>
<feature type="transmembrane region" description="Helical" evidence="6">
    <location>
        <begin position="332"/>
        <end position="352"/>
    </location>
</feature>
<dbReference type="Gene3D" id="1.20.1250.20">
    <property type="entry name" value="MFS general substrate transporter like domains"/>
    <property type="match status" value="1"/>
</dbReference>
<evidence type="ECO:0000313" key="8">
    <source>
        <dbReference type="EMBL" id="KRM88958.1"/>
    </source>
</evidence>
<dbReference type="SUPFAM" id="SSF103473">
    <property type="entry name" value="MFS general substrate transporter"/>
    <property type="match status" value="1"/>
</dbReference>
<dbReference type="STRING" id="1133569.FD21_GL000511"/>
<feature type="domain" description="Major facilitator superfamily (MFS) profile" evidence="7">
    <location>
        <begin position="1"/>
        <end position="438"/>
    </location>
</feature>
<evidence type="ECO:0000256" key="5">
    <source>
        <dbReference type="ARBA" id="ARBA00023136"/>
    </source>
</evidence>
<comment type="subcellular location">
    <subcellularLocation>
        <location evidence="1">Cell membrane</location>
        <topology evidence="1">Multi-pass membrane protein</topology>
    </subcellularLocation>
</comment>
<feature type="transmembrane region" description="Helical" evidence="6">
    <location>
        <begin position="245"/>
        <end position="269"/>
    </location>
</feature>
<dbReference type="PANTHER" id="PTHR42718">
    <property type="entry name" value="MAJOR FACILITATOR SUPERFAMILY MULTIDRUG TRANSPORTER MFSC"/>
    <property type="match status" value="1"/>
</dbReference>
<dbReference type="Gene3D" id="1.20.1720.10">
    <property type="entry name" value="Multidrug resistance protein D"/>
    <property type="match status" value="1"/>
</dbReference>